<feature type="transmembrane region" description="Helical" evidence="6">
    <location>
        <begin position="330"/>
        <end position="349"/>
    </location>
</feature>
<keyword evidence="4 6" id="KW-0472">Membrane</keyword>
<feature type="transmembrane region" description="Helical" evidence="6">
    <location>
        <begin position="393"/>
        <end position="413"/>
    </location>
</feature>
<feature type="transmembrane region" description="Helical" evidence="6">
    <location>
        <begin position="261"/>
        <end position="283"/>
    </location>
</feature>
<dbReference type="PANTHER" id="PTHR48021:SF1">
    <property type="entry name" value="GH07001P-RELATED"/>
    <property type="match status" value="1"/>
</dbReference>
<dbReference type="EnsemblMetazoa" id="XM_006562333">
    <property type="protein sequence ID" value="XP_006562396"/>
    <property type="gene ID" value="LOC102655153"/>
</dbReference>
<dbReference type="PROSITE" id="PS00217">
    <property type="entry name" value="SUGAR_TRANSPORT_2"/>
    <property type="match status" value="1"/>
</dbReference>
<name>A0A7M7GR48_APIME</name>
<comment type="subcellular location">
    <subcellularLocation>
        <location evidence="1">Membrane</location>
        <topology evidence="1">Multi-pass membrane protein</topology>
    </subcellularLocation>
</comment>
<evidence type="ECO:0000313" key="10">
    <source>
        <dbReference type="RefSeq" id="XP_006562396.1"/>
    </source>
</evidence>
<dbReference type="KEGG" id="ame:102655153"/>
<dbReference type="InterPro" id="IPR003663">
    <property type="entry name" value="Sugar/inositol_transpt"/>
</dbReference>
<dbReference type="InterPro" id="IPR005828">
    <property type="entry name" value="MFS_sugar_transport-like"/>
</dbReference>
<dbReference type="Pfam" id="PF00083">
    <property type="entry name" value="Sugar_tr"/>
    <property type="match status" value="1"/>
</dbReference>
<sequence>MEKHDGTESLEESKFRDRQLLAALGPLLSMLTVGLTLGFNTVQLIQLTSDVNESGTEIRITSEGEAHLLFSASSFPTLLGCLLSAILVETVGRRRSLMIIYPVSLIGWASIGLARDISSIAIGRAIHGLAAGLFTPLAPVYIGEISDPRSRSVFLALIDVAIVFGLLIVNHLHAYYLHWRIIVRVCSAVTCLVSLATLASRESPWWLVNRGRAEDALSQWIYLRGWESGMDEYRDASKRVSNARNRTRMNDRLGYLLSKRFLYPFLVSNASFFVYRFSGLNLVADQAIPALVETFKMDNARSATLIVLGLRSIASVLGCHLITKYEMKTLIFNSGSGVVFSLFVLWLTTHFDLRSLWLKDISLLVYFVSLGIGLSPVPWILTGELFSGKLRSFGIGLVLALSYLCYIVDTIVAPELVAEIKVQGVYVIYSLLVIVGVAFLDRVLSQARRNDQTLPRIGEMFDDEFEDSGNVEMI</sequence>
<dbReference type="InterPro" id="IPR036259">
    <property type="entry name" value="MFS_trans_sf"/>
</dbReference>
<keyword evidence="3 6" id="KW-1133">Transmembrane helix</keyword>
<feature type="transmembrane region" description="Helical" evidence="6">
    <location>
        <begin position="120"/>
        <end position="142"/>
    </location>
</feature>
<keyword evidence="2 6" id="KW-0812">Transmembrane</keyword>
<feature type="transmembrane region" description="Helical" evidence="6">
    <location>
        <begin position="361"/>
        <end position="381"/>
    </location>
</feature>
<keyword evidence="9" id="KW-1185">Reference proteome</keyword>
<keyword evidence="5" id="KW-0325">Glycoprotein</keyword>
<dbReference type="GO" id="GO:0016020">
    <property type="term" value="C:membrane"/>
    <property type="evidence" value="ECO:0007669"/>
    <property type="project" value="UniProtKB-SubCell"/>
</dbReference>
<feature type="domain" description="Major facilitator superfamily (MFS) profile" evidence="7">
    <location>
        <begin position="18"/>
        <end position="448"/>
    </location>
</feature>
<dbReference type="InterPro" id="IPR050549">
    <property type="entry name" value="MFS_Trehalose_Transporter"/>
</dbReference>
<evidence type="ECO:0000313" key="9">
    <source>
        <dbReference type="Proteomes" id="UP000005203"/>
    </source>
</evidence>
<dbReference type="GeneID" id="102655153"/>
<evidence type="ECO:0000259" key="7">
    <source>
        <dbReference type="PROSITE" id="PS50850"/>
    </source>
</evidence>
<dbReference type="InterPro" id="IPR020846">
    <property type="entry name" value="MFS_dom"/>
</dbReference>
<dbReference type="PRINTS" id="PR00171">
    <property type="entry name" value="SUGRTRNSPORT"/>
</dbReference>
<dbReference type="AlphaFoldDB" id="A0A7M7GR48"/>
<accession>A0A7M7GR48</accession>
<dbReference type="OMA" id="YNCMWPV"/>
<dbReference type="Gene3D" id="1.20.1250.20">
    <property type="entry name" value="MFS general substrate transporter like domains"/>
    <property type="match status" value="1"/>
</dbReference>
<dbReference type="Proteomes" id="UP000005203">
    <property type="component" value="Linkage group LG4"/>
</dbReference>
<accession>A0A8B6YYQ8</accession>
<feature type="transmembrane region" description="Helical" evidence="6">
    <location>
        <begin position="20"/>
        <end position="46"/>
    </location>
</feature>
<dbReference type="InterPro" id="IPR005829">
    <property type="entry name" value="Sugar_transporter_CS"/>
</dbReference>
<reference evidence="10" key="2">
    <citation type="submission" date="2025-04" db="UniProtKB">
        <authorList>
            <consortium name="RefSeq"/>
        </authorList>
    </citation>
    <scope>IDENTIFICATION</scope>
    <source>
        <strain evidence="10">DH4</strain>
        <tissue evidence="10">Whole body</tissue>
    </source>
</reference>
<dbReference type="GO" id="GO:0022857">
    <property type="term" value="F:transmembrane transporter activity"/>
    <property type="evidence" value="ECO:0007669"/>
    <property type="project" value="InterPro"/>
</dbReference>
<organism evidence="8">
    <name type="scientific">Apis mellifera</name>
    <name type="common">Honeybee</name>
    <dbReference type="NCBI Taxonomy" id="7460"/>
    <lineage>
        <taxon>Eukaryota</taxon>
        <taxon>Metazoa</taxon>
        <taxon>Ecdysozoa</taxon>
        <taxon>Arthropoda</taxon>
        <taxon>Hexapoda</taxon>
        <taxon>Insecta</taxon>
        <taxon>Pterygota</taxon>
        <taxon>Neoptera</taxon>
        <taxon>Endopterygota</taxon>
        <taxon>Hymenoptera</taxon>
        <taxon>Apocrita</taxon>
        <taxon>Aculeata</taxon>
        <taxon>Apoidea</taxon>
        <taxon>Anthophila</taxon>
        <taxon>Apidae</taxon>
        <taxon>Apis</taxon>
    </lineage>
</organism>
<evidence type="ECO:0000256" key="4">
    <source>
        <dbReference type="ARBA" id="ARBA00023136"/>
    </source>
</evidence>
<reference evidence="8" key="1">
    <citation type="submission" date="2021-01" db="UniProtKB">
        <authorList>
            <consortium name="EnsemblMetazoa"/>
        </authorList>
    </citation>
    <scope>IDENTIFICATION</scope>
    <source>
        <strain evidence="8">DH4</strain>
    </source>
</reference>
<feature type="transmembrane region" description="Helical" evidence="6">
    <location>
        <begin position="303"/>
        <end position="323"/>
    </location>
</feature>
<dbReference type="PROSITE" id="PS50850">
    <property type="entry name" value="MFS"/>
    <property type="match status" value="1"/>
</dbReference>
<dbReference type="RefSeq" id="XP_006562396.1">
    <property type="nucleotide sequence ID" value="XM_006562333.3"/>
</dbReference>
<evidence type="ECO:0000256" key="6">
    <source>
        <dbReference type="SAM" id="Phobius"/>
    </source>
</evidence>
<gene>
    <name evidence="8" type="primary">102655153</name>
    <name evidence="10" type="synonym">LOC102655153</name>
</gene>
<proteinExistence type="predicted"/>
<feature type="transmembrane region" description="Helical" evidence="6">
    <location>
        <begin position="425"/>
        <end position="444"/>
    </location>
</feature>
<protein>
    <submittedName>
        <fullName evidence="10">Facilitated trehalose transporter Tret1-like</fullName>
    </submittedName>
</protein>
<feature type="transmembrane region" description="Helical" evidence="6">
    <location>
        <begin position="66"/>
        <end position="88"/>
    </location>
</feature>
<evidence type="ECO:0000313" key="8">
    <source>
        <dbReference type="EnsemblMetazoa" id="XP_006562396"/>
    </source>
</evidence>
<feature type="transmembrane region" description="Helical" evidence="6">
    <location>
        <begin position="154"/>
        <end position="175"/>
    </location>
</feature>
<evidence type="ECO:0000256" key="3">
    <source>
        <dbReference type="ARBA" id="ARBA00022989"/>
    </source>
</evidence>
<evidence type="ECO:0000256" key="1">
    <source>
        <dbReference type="ARBA" id="ARBA00004141"/>
    </source>
</evidence>
<dbReference type="OrthoDB" id="6612291at2759"/>
<dbReference type="PANTHER" id="PTHR48021">
    <property type="match status" value="1"/>
</dbReference>
<evidence type="ECO:0000256" key="2">
    <source>
        <dbReference type="ARBA" id="ARBA00022692"/>
    </source>
</evidence>
<evidence type="ECO:0000256" key="5">
    <source>
        <dbReference type="ARBA" id="ARBA00023180"/>
    </source>
</evidence>
<dbReference type="SUPFAM" id="SSF103473">
    <property type="entry name" value="MFS general substrate transporter"/>
    <property type="match status" value="1"/>
</dbReference>